<organism evidence="1 2">
    <name type="scientific">Streptomyces scopuliridis RB72</name>
    <dbReference type="NCBI Taxonomy" id="1440053"/>
    <lineage>
        <taxon>Bacteria</taxon>
        <taxon>Bacillati</taxon>
        <taxon>Actinomycetota</taxon>
        <taxon>Actinomycetes</taxon>
        <taxon>Kitasatosporales</taxon>
        <taxon>Streptomycetaceae</taxon>
        <taxon>Streptomyces</taxon>
    </lineage>
</organism>
<gene>
    <name evidence="1" type="ORF">Y717_15075</name>
</gene>
<dbReference type="AlphaFoldDB" id="A0A2T7T4S9"/>
<accession>A0A2T7T4S9</accession>
<name>A0A2T7T4S9_9ACTN</name>
<keyword evidence="2" id="KW-1185">Reference proteome</keyword>
<dbReference type="OrthoDB" id="4301915at2"/>
<evidence type="ECO:0000313" key="2">
    <source>
        <dbReference type="Proteomes" id="UP000245992"/>
    </source>
</evidence>
<evidence type="ECO:0000313" key="1">
    <source>
        <dbReference type="EMBL" id="PVE10167.1"/>
    </source>
</evidence>
<protein>
    <submittedName>
        <fullName evidence="1">Uncharacterized protein</fullName>
    </submittedName>
</protein>
<dbReference type="EMBL" id="AZSP01000233">
    <property type="protein sequence ID" value="PVE10167.1"/>
    <property type="molecule type" value="Genomic_DNA"/>
</dbReference>
<comment type="caution">
    <text evidence="1">The sequence shown here is derived from an EMBL/GenBank/DDBJ whole genome shotgun (WGS) entry which is preliminary data.</text>
</comment>
<dbReference type="Proteomes" id="UP000245992">
    <property type="component" value="Unassembled WGS sequence"/>
</dbReference>
<sequence length="189" mass="20768">MIGLGGFLALLALVLLLMGLSDQRRMWWRFQARRFRDPAANEPSDSAYRGQRITLLSVGAVVAATSVYAFSTMVEFGPDHDEILERVRTAADELENSNGQYKFPGAGENDGSWAEYINSDLRGPEADDPIAVLVSRSGDVERYRVAAPDGDVCITVTARPRAGEPDPVTEDLDTRVYNLKAQVTDRACD</sequence>
<reference evidence="1 2" key="1">
    <citation type="submission" date="2013-12" db="EMBL/GenBank/DDBJ databases">
        <title>Annotated genome of Streptomyces scopuliridis.</title>
        <authorList>
            <person name="Olson J.B."/>
        </authorList>
    </citation>
    <scope>NUCLEOTIDE SEQUENCE [LARGE SCALE GENOMIC DNA]</scope>
    <source>
        <strain evidence="1 2">RB72</strain>
    </source>
</reference>
<dbReference type="RefSeq" id="WP_030351652.1">
    <property type="nucleotide sequence ID" value="NZ_AZSP01000233.1"/>
</dbReference>
<proteinExistence type="predicted"/>